<feature type="transmembrane region" description="Helical" evidence="9">
    <location>
        <begin position="32"/>
        <end position="57"/>
    </location>
</feature>
<evidence type="ECO:0000256" key="3">
    <source>
        <dbReference type="ARBA" id="ARBA00022692"/>
    </source>
</evidence>
<evidence type="ECO:0000256" key="7">
    <source>
        <dbReference type="ARBA" id="ARBA00023136"/>
    </source>
</evidence>
<evidence type="ECO:0000256" key="6">
    <source>
        <dbReference type="ARBA" id="ARBA00023010"/>
    </source>
</evidence>
<organism evidence="10 11">
    <name type="scientific">Acidianus hospitalis</name>
    <dbReference type="NCBI Taxonomy" id="563177"/>
    <lineage>
        <taxon>Archaea</taxon>
        <taxon>Thermoproteota</taxon>
        <taxon>Thermoprotei</taxon>
        <taxon>Sulfolobales</taxon>
        <taxon>Sulfolobaceae</taxon>
        <taxon>Acidianus</taxon>
    </lineage>
</organism>
<dbReference type="Proteomes" id="UP000245638">
    <property type="component" value="Unassembled WGS sequence"/>
</dbReference>
<keyword evidence="3 9" id="KW-0812">Transmembrane</keyword>
<comment type="caution">
    <text evidence="10">The sequence shown here is derived from an EMBL/GenBank/DDBJ whole genome shotgun (WGS) entry which is preliminary data.</text>
</comment>
<evidence type="ECO:0000313" key="11">
    <source>
        <dbReference type="Proteomes" id="UP000245638"/>
    </source>
</evidence>
<comment type="function">
    <text evidence="9">Essential subunit of the Sec protein translocation channel SecYEG. Clamps together the 2 halves of SecY. May contact the channel plug during translocation.</text>
</comment>
<keyword evidence="4 9" id="KW-0653">Protein transport</keyword>
<keyword evidence="5 9" id="KW-1133">Transmembrane helix</keyword>
<evidence type="ECO:0000256" key="2">
    <source>
        <dbReference type="ARBA" id="ARBA00022475"/>
    </source>
</evidence>
<evidence type="ECO:0000256" key="9">
    <source>
        <dbReference type="HAMAP-Rule" id="MF_00422"/>
    </source>
</evidence>
<keyword evidence="6 9" id="KW-0811">Translocation</keyword>
<evidence type="ECO:0000256" key="8">
    <source>
        <dbReference type="ARBA" id="ARBA00037847"/>
    </source>
</evidence>
<dbReference type="GO" id="GO:0012505">
    <property type="term" value="C:endomembrane system"/>
    <property type="evidence" value="ECO:0007669"/>
    <property type="project" value="UniProtKB-SubCell"/>
</dbReference>
<dbReference type="InterPro" id="IPR008158">
    <property type="entry name" value="Translocase_Sec61-g"/>
</dbReference>
<dbReference type="EMBL" id="QEFD01000063">
    <property type="protein sequence ID" value="PVU76890.1"/>
    <property type="molecule type" value="Genomic_DNA"/>
</dbReference>
<dbReference type="InterPro" id="IPR023391">
    <property type="entry name" value="Prot_translocase_SecE_dom_sf"/>
</dbReference>
<dbReference type="Gene3D" id="1.20.5.820">
    <property type="entry name" value="Preprotein translocase SecE subunit"/>
    <property type="match status" value="1"/>
</dbReference>
<proteinExistence type="inferred from homology"/>
<evidence type="ECO:0000256" key="4">
    <source>
        <dbReference type="ARBA" id="ARBA00022927"/>
    </source>
</evidence>
<dbReference type="GO" id="GO:0065002">
    <property type="term" value="P:intracellular protein transmembrane transport"/>
    <property type="evidence" value="ECO:0007669"/>
    <property type="project" value="UniProtKB-UniRule"/>
</dbReference>
<gene>
    <name evidence="9" type="primary">secE</name>
    <name evidence="10" type="ORF">DDW13_02045</name>
</gene>
<comment type="subcellular location">
    <subcellularLocation>
        <location evidence="9">Cell membrane</location>
        <topology evidence="9">Single-pass membrane protein</topology>
    </subcellularLocation>
    <subcellularLocation>
        <location evidence="8">Endomembrane system</location>
        <topology evidence="8">Single-pass membrane protein</topology>
    </subcellularLocation>
</comment>
<name>A0A2T9X9X6_9CREN</name>
<accession>A0A2T9X9X6</accession>
<dbReference type="SUPFAM" id="SSF103456">
    <property type="entry name" value="Preprotein translocase SecE subunit"/>
    <property type="match status" value="1"/>
</dbReference>
<dbReference type="GO" id="GO:0006605">
    <property type="term" value="P:protein targeting"/>
    <property type="evidence" value="ECO:0007669"/>
    <property type="project" value="UniProtKB-UniRule"/>
</dbReference>
<dbReference type="NCBIfam" id="TIGR00327">
    <property type="entry name" value="secE_euk_arch"/>
    <property type="match status" value="1"/>
</dbReference>
<dbReference type="AlphaFoldDB" id="A0A2T9X9X6"/>
<keyword evidence="1 9" id="KW-0813">Transport</keyword>
<dbReference type="InterPro" id="IPR001901">
    <property type="entry name" value="Translocase_SecE/Sec61-g"/>
</dbReference>
<evidence type="ECO:0000256" key="1">
    <source>
        <dbReference type="ARBA" id="ARBA00022448"/>
    </source>
</evidence>
<reference evidence="10 11" key="1">
    <citation type="journal article" date="2015" name="Appl. Environ. Microbiol.">
        <title>Nanoarchaeota, Their Sulfolobales Host, and Nanoarchaeota Virus Distribution across Yellowstone National Park Hot Springs.</title>
        <authorList>
            <person name="Munson-McGee J.H."/>
            <person name="Field E.K."/>
            <person name="Bateson M."/>
            <person name="Rooney C."/>
            <person name="Stepanauskas R."/>
            <person name="Young M.J."/>
        </authorList>
    </citation>
    <scope>NUCLEOTIDE SEQUENCE [LARGE SCALE GENOMIC DNA]</scope>
    <source>
        <strain evidence="10">SCGC AC-742_N10</strain>
    </source>
</reference>
<evidence type="ECO:0000256" key="5">
    <source>
        <dbReference type="ARBA" id="ARBA00022989"/>
    </source>
</evidence>
<dbReference type="GO" id="GO:0009306">
    <property type="term" value="P:protein secretion"/>
    <property type="evidence" value="ECO:0007669"/>
    <property type="project" value="UniProtKB-UniRule"/>
</dbReference>
<keyword evidence="7 9" id="KW-0472">Membrane</keyword>
<comment type="subunit">
    <text evidence="9">Component of the Sec protein translocase complex. Heterotrimer consisting of SecY (alpha), SecG (beta) and SecE (gamma) subunits. The heterotrimers can form oligomers, although 1 heterotrimer is thought to be able to translocate proteins. Interacts with the ribosome. May interact with SecDF, and other proteins may be involved.</text>
</comment>
<comment type="similarity">
    <text evidence="9">Belongs to the SecE/SEC61-gamma family.</text>
</comment>
<evidence type="ECO:0000313" key="10">
    <source>
        <dbReference type="EMBL" id="PVU76890.1"/>
    </source>
</evidence>
<dbReference type="GO" id="GO:0005886">
    <property type="term" value="C:plasma membrane"/>
    <property type="evidence" value="ECO:0007669"/>
    <property type="project" value="UniProtKB-SubCell"/>
</dbReference>
<protein>
    <recommendedName>
        <fullName evidence="9">Protein translocase subunit SecE</fullName>
    </recommendedName>
    <alternativeName>
        <fullName evidence="9">Protein transport protein Sec61 gamma subunit homolog</fullName>
    </alternativeName>
</protein>
<dbReference type="HAMAP" id="MF_00422">
    <property type="entry name" value="SecE"/>
    <property type="match status" value="1"/>
</dbReference>
<sequence>MNLLERIKKLPDDWKRIITVAKKPDKDTFSMYLKVTLIVMAFIGLLAYLIQLVLAFII</sequence>
<dbReference type="GO" id="GO:0008320">
    <property type="term" value="F:protein transmembrane transporter activity"/>
    <property type="evidence" value="ECO:0007669"/>
    <property type="project" value="UniProtKB-UniRule"/>
</dbReference>
<keyword evidence="2 9" id="KW-1003">Cell membrane</keyword>